<sequence>MKSTFLSVKDSAERLRISPQRIRTLCREELLTAKKVGSSWIIEEKSLQDYGLQTAHIVAEDHAVYRCLKSQPKQRPIALSFFSGAMGLDLGIEKAGFDVKLACEVDKFCRQTIALNRPDTALLGDINNYCAEDILDAANLSPSDDIDLVMGGPPCQAFSTAGKRQGFHDDRGNVFLKYIDLAIALQPKFIVIENVRGLLSCPMNHRPHDQRGAGFPNLSEDELKGGALNFVLSKLKRANYSYSFNLYNAANYGTPQVRERVVIICARSGESVPFIPPTHSQDGEFGLAHWKTLEQTISDIKQHTHLSFPEKRLRYYRLLKPGQNWKSLPDSLQKEAMGKSYYSGGGKTGFLRRLAWDKPSPTLLTHPAMPATDLAHPTEDRPLSIQEYKRLQEFPEDWQLAGPLVQQYKQVGNAVPVSFGAAIGRTIKALIEQQPLPDFPNFKYSRYKKTSQLQWENEFKKTAAARQDIPLQTELLL</sequence>
<dbReference type="Gene3D" id="3.90.120.10">
    <property type="entry name" value="DNA Methylase, subunit A, domain 2"/>
    <property type="match status" value="1"/>
</dbReference>
<dbReference type="EC" id="2.1.1.37" evidence="7"/>
<dbReference type="PROSITE" id="PS51679">
    <property type="entry name" value="SAM_MT_C5"/>
    <property type="match status" value="1"/>
</dbReference>
<dbReference type="Pfam" id="PF12728">
    <property type="entry name" value="HTH_17"/>
    <property type="match status" value="1"/>
</dbReference>
<comment type="catalytic activity">
    <reaction evidence="7">
        <text>a 2'-deoxycytidine in DNA + S-adenosyl-L-methionine = a 5-methyl-2'-deoxycytidine in DNA + S-adenosyl-L-homocysteine + H(+)</text>
        <dbReference type="Rhea" id="RHEA:13681"/>
        <dbReference type="Rhea" id="RHEA-COMP:11369"/>
        <dbReference type="Rhea" id="RHEA-COMP:11370"/>
        <dbReference type="ChEBI" id="CHEBI:15378"/>
        <dbReference type="ChEBI" id="CHEBI:57856"/>
        <dbReference type="ChEBI" id="CHEBI:59789"/>
        <dbReference type="ChEBI" id="CHEBI:85452"/>
        <dbReference type="ChEBI" id="CHEBI:85454"/>
        <dbReference type="EC" id="2.1.1.37"/>
    </reaction>
</comment>
<protein>
    <recommendedName>
        <fullName evidence="7">Cytosine-specific methyltransferase</fullName>
        <ecNumber evidence="7">2.1.1.37</ecNumber>
    </recommendedName>
</protein>
<name>A0A2W4U966_9CYAN</name>
<gene>
    <name evidence="9" type="ORF">DCF25_15725</name>
</gene>
<keyword evidence="2 5" id="KW-0808">Transferase</keyword>
<evidence type="ECO:0000256" key="4">
    <source>
        <dbReference type="ARBA" id="ARBA00022747"/>
    </source>
</evidence>
<dbReference type="PRINTS" id="PR00105">
    <property type="entry name" value="C5METTRFRASE"/>
</dbReference>
<dbReference type="PANTHER" id="PTHR10629">
    <property type="entry name" value="CYTOSINE-SPECIFIC METHYLTRANSFERASE"/>
    <property type="match status" value="1"/>
</dbReference>
<dbReference type="PANTHER" id="PTHR10629:SF52">
    <property type="entry name" value="DNA (CYTOSINE-5)-METHYLTRANSFERASE 1"/>
    <property type="match status" value="1"/>
</dbReference>
<dbReference type="InterPro" id="IPR041657">
    <property type="entry name" value="HTH_17"/>
</dbReference>
<keyword evidence="3 5" id="KW-0949">S-adenosyl-L-methionine</keyword>
<evidence type="ECO:0000256" key="3">
    <source>
        <dbReference type="ARBA" id="ARBA00022691"/>
    </source>
</evidence>
<evidence type="ECO:0000256" key="6">
    <source>
        <dbReference type="RuleBase" id="RU000416"/>
    </source>
</evidence>
<evidence type="ECO:0000256" key="7">
    <source>
        <dbReference type="RuleBase" id="RU000417"/>
    </source>
</evidence>
<proteinExistence type="inferred from homology"/>
<keyword evidence="1 5" id="KW-0489">Methyltransferase</keyword>
<evidence type="ECO:0000313" key="9">
    <source>
        <dbReference type="EMBL" id="PZO13699.1"/>
    </source>
</evidence>
<keyword evidence="4" id="KW-0680">Restriction system</keyword>
<evidence type="ECO:0000256" key="5">
    <source>
        <dbReference type="PROSITE-ProRule" id="PRU01016"/>
    </source>
</evidence>
<organism evidence="9 10">
    <name type="scientific">Leptolyngbya foveolarum</name>
    <dbReference type="NCBI Taxonomy" id="47253"/>
    <lineage>
        <taxon>Bacteria</taxon>
        <taxon>Bacillati</taxon>
        <taxon>Cyanobacteriota</taxon>
        <taxon>Cyanophyceae</taxon>
        <taxon>Leptolyngbyales</taxon>
        <taxon>Leptolyngbyaceae</taxon>
        <taxon>Leptolyngbya group</taxon>
        <taxon>Leptolyngbya</taxon>
    </lineage>
</organism>
<accession>A0A2W4U966</accession>
<dbReference type="EMBL" id="QBMC01000119">
    <property type="protein sequence ID" value="PZO13699.1"/>
    <property type="molecule type" value="Genomic_DNA"/>
</dbReference>
<evidence type="ECO:0000259" key="8">
    <source>
        <dbReference type="Pfam" id="PF12728"/>
    </source>
</evidence>
<dbReference type="AlphaFoldDB" id="A0A2W4U966"/>
<dbReference type="SUPFAM" id="SSF53335">
    <property type="entry name" value="S-adenosyl-L-methionine-dependent methyltransferases"/>
    <property type="match status" value="1"/>
</dbReference>
<feature type="domain" description="Helix-turn-helix" evidence="8">
    <location>
        <begin position="5"/>
        <end position="50"/>
    </location>
</feature>
<dbReference type="InterPro" id="IPR018117">
    <property type="entry name" value="C5_DNA_meth_AS"/>
</dbReference>
<comment type="caution">
    <text evidence="9">The sequence shown here is derived from an EMBL/GenBank/DDBJ whole genome shotgun (WGS) entry which is preliminary data.</text>
</comment>
<dbReference type="GO" id="GO:0003677">
    <property type="term" value="F:DNA binding"/>
    <property type="evidence" value="ECO:0007669"/>
    <property type="project" value="TreeGrafter"/>
</dbReference>
<evidence type="ECO:0000256" key="2">
    <source>
        <dbReference type="ARBA" id="ARBA00022679"/>
    </source>
</evidence>
<reference evidence="9 10" key="2">
    <citation type="submission" date="2018-06" db="EMBL/GenBank/DDBJ databases">
        <title>Metagenomic assembly of (sub)arctic Cyanobacteria and their associated microbiome from non-axenic cultures.</title>
        <authorList>
            <person name="Baurain D."/>
        </authorList>
    </citation>
    <scope>NUCLEOTIDE SEQUENCE [LARGE SCALE GENOMIC DNA]</scope>
    <source>
        <strain evidence="9">ULC129bin1</strain>
    </source>
</reference>
<dbReference type="Pfam" id="PF00145">
    <property type="entry name" value="DNA_methylase"/>
    <property type="match status" value="1"/>
</dbReference>
<dbReference type="GO" id="GO:0009307">
    <property type="term" value="P:DNA restriction-modification system"/>
    <property type="evidence" value="ECO:0007669"/>
    <property type="project" value="UniProtKB-KW"/>
</dbReference>
<dbReference type="GO" id="GO:0032259">
    <property type="term" value="P:methylation"/>
    <property type="evidence" value="ECO:0007669"/>
    <property type="project" value="UniProtKB-KW"/>
</dbReference>
<comment type="similarity">
    <text evidence="5 6">Belongs to the class I-like SAM-binding methyltransferase superfamily. C5-methyltransferase family.</text>
</comment>
<dbReference type="PROSITE" id="PS00094">
    <property type="entry name" value="C5_MTASE_1"/>
    <property type="match status" value="1"/>
</dbReference>
<dbReference type="NCBIfam" id="TIGR00675">
    <property type="entry name" value="dcm"/>
    <property type="match status" value="1"/>
</dbReference>
<evidence type="ECO:0000256" key="1">
    <source>
        <dbReference type="ARBA" id="ARBA00022603"/>
    </source>
</evidence>
<dbReference type="InterPro" id="IPR001525">
    <property type="entry name" value="C5_MeTfrase"/>
</dbReference>
<dbReference type="Gene3D" id="3.40.50.150">
    <property type="entry name" value="Vaccinia Virus protein VP39"/>
    <property type="match status" value="1"/>
</dbReference>
<reference evidence="10" key="1">
    <citation type="submission" date="2018-04" db="EMBL/GenBank/DDBJ databases">
        <authorList>
            <person name="Cornet L."/>
        </authorList>
    </citation>
    <scope>NUCLEOTIDE SEQUENCE [LARGE SCALE GENOMIC DNA]</scope>
</reference>
<dbReference type="GO" id="GO:0003886">
    <property type="term" value="F:DNA (cytosine-5-)-methyltransferase activity"/>
    <property type="evidence" value="ECO:0007669"/>
    <property type="project" value="UniProtKB-EC"/>
</dbReference>
<dbReference type="InterPro" id="IPR029063">
    <property type="entry name" value="SAM-dependent_MTases_sf"/>
</dbReference>
<dbReference type="InterPro" id="IPR050390">
    <property type="entry name" value="C5-Methyltransferase"/>
</dbReference>
<feature type="active site" evidence="5">
    <location>
        <position position="155"/>
    </location>
</feature>
<evidence type="ECO:0000313" key="10">
    <source>
        <dbReference type="Proteomes" id="UP000249354"/>
    </source>
</evidence>
<dbReference type="Proteomes" id="UP000249354">
    <property type="component" value="Unassembled WGS sequence"/>
</dbReference>
<dbReference type="GO" id="GO:0044027">
    <property type="term" value="P:negative regulation of gene expression via chromosomal CpG island methylation"/>
    <property type="evidence" value="ECO:0007669"/>
    <property type="project" value="TreeGrafter"/>
</dbReference>